<comment type="subcellular location">
    <subcellularLocation>
        <location evidence="6">Cytoplasm</location>
    </subcellularLocation>
</comment>
<keyword evidence="2 6" id="KW-0963">Cytoplasm</keyword>
<name>A0ABQ1I792_9PROT</name>
<accession>A0ABQ1I792</accession>
<proteinExistence type="inferred from homology"/>
<dbReference type="HAMAP" id="MF_00735">
    <property type="entry name" value="Methyltr_PrmA"/>
    <property type="match status" value="1"/>
</dbReference>
<keyword evidence="5 6" id="KW-0949">S-adenosyl-L-methionine</keyword>
<evidence type="ECO:0000256" key="5">
    <source>
        <dbReference type="ARBA" id="ARBA00022691"/>
    </source>
</evidence>
<dbReference type="Pfam" id="PF06325">
    <property type="entry name" value="PrmA"/>
    <property type="match status" value="1"/>
</dbReference>
<dbReference type="RefSeq" id="WP_188574028.1">
    <property type="nucleotide sequence ID" value="NZ_BMDZ01000001.1"/>
</dbReference>
<dbReference type="SUPFAM" id="SSF53335">
    <property type="entry name" value="S-adenosyl-L-methionine-dependent methyltransferases"/>
    <property type="match status" value="1"/>
</dbReference>
<dbReference type="GO" id="GO:0032259">
    <property type="term" value="P:methylation"/>
    <property type="evidence" value="ECO:0007669"/>
    <property type="project" value="UniProtKB-KW"/>
</dbReference>
<evidence type="ECO:0000313" key="8">
    <source>
        <dbReference type="Proteomes" id="UP000603352"/>
    </source>
</evidence>
<comment type="similarity">
    <text evidence="1 6">Belongs to the methyltransferase superfamily. PrmA family.</text>
</comment>
<dbReference type="Proteomes" id="UP000603352">
    <property type="component" value="Unassembled WGS sequence"/>
</dbReference>
<feature type="binding site" evidence="6">
    <location>
        <position position="145"/>
    </location>
    <ligand>
        <name>S-adenosyl-L-methionine</name>
        <dbReference type="ChEBI" id="CHEBI:59789"/>
    </ligand>
</feature>
<evidence type="ECO:0000256" key="6">
    <source>
        <dbReference type="HAMAP-Rule" id="MF_00735"/>
    </source>
</evidence>
<evidence type="ECO:0000256" key="1">
    <source>
        <dbReference type="ARBA" id="ARBA00009741"/>
    </source>
</evidence>
<dbReference type="PANTHER" id="PTHR43648">
    <property type="entry name" value="ELECTRON TRANSFER FLAVOPROTEIN BETA SUBUNIT LYSINE METHYLTRANSFERASE"/>
    <property type="match status" value="1"/>
</dbReference>
<comment type="caution">
    <text evidence="7">The sequence shown here is derived from an EMBL/GenBank/DDBJ whole genome shotgun (WGS) entry which is preliminary data.</text>
</comment>
<organism evidence="7 8">
    <name type="scientific">Tistrella bauzanensis</name>
    <dbReference type="NCBI Taxonomy" id="657419"/>
    <lineage>
        <taxon>Bacteria</taxon>
        <taxon>Pseudomonadati</taxon>
        <taxon>Pseudomonadota</taxon>
        <taxon>Alphaproteobacteria</taxon>
        <taxon>Geminicoccales</taxon>
        <taxon>Geminicoccaceae</taxon>
        <taxon>Tistrella</taxon>
    </lineage>
</organism>
<keyword evidence="8" id="KW-1185">Reference proteome</keyword>
<evidence type="ECO:0000313" key="7">
    <source>
        <dbReference type="EMBL" id="GGB23871.1"/>
    </source>
</evidence>
<protein>
    <recommendedName>
        <fullName evidence="6">Ribosomal protein L11 methyltransferase</fullName>
        <shortName evidence="6">L11 Mtase</shortName>
        <ecNumber evidence="6">2.1.1.-</ecNumber>
    </recommendedName>
</protein>
<dbReference type="GO" id="GO:0005840">
    <property type="term" value="C:ribosome"/>
    <property type="evidence" value="ECO:0007669"/>
    <property type="project" value="UniProtKB-KW"/>
</dbReference>
<evidence type="ECO:0000256" key="4">
    <source>
        <dbReference type="ARBA" id="ARBA00022679"/>
    </source>
</evidence>
<keyword evidence="7" id="KW-0687">Ribonucleoprotein</keyword>
<evidence type="ECO:0000256" key="3">
    <source>
        <dbReference type="ARBA" id="ARBA00022603"/>
    </source>
</evidence>
<comment type="function">
    <text evidence="6">Methylates ribosomal protein L11.</text>
</comment>
<comment type="catalytic activity">
    <reaction evidence="6">
        <text>L-lysyl-[protein] + 3 S-adenosyl-L-methionine = N(6),N(6),N(6)-trimethyl-L-lysyl-[protein] + 3 S-adenosyl-L-homocysteine + 3 H(+)</text>
        <dbReference type="Rhea" id="RHEA:54192"/>
        <dbReference type="Rhea" id="RHEA-COMP:9752"/>
        <dbReference type="Rhea" id="RHEA-COMP:13826"/>
        <dbReference type="ChEBI" id="CHEBI:15378"/>
        <dbReference type="ChEBI" id="CHEBI:29969"/>
        <dbReference type="ChEBI" id="CHEBI:57856"/>
        <dbReference type="ChEBI" id="CHEBI:59789"/>
        <dbReference type="ChEBI" id="CHEBI:61961"/>
    </reaction>
</comment>
<dbReference type="InterPro" id="IPR004498">
    <property type="entry name" value="Ribosomal_PrmA_MeTrfase"/>
</dbReference>
<dbReference type="EMBL" id="BMDZ01000001">
    <property type="protein sequence ID" value="GGB23871.1"/>
    <property type="molecule type" value="Genomic_DNA"/>
</dbReference>
<dbReference type="PANTHER" id="PTHR43648:SF1">
    <property type="entry name" value="ELECTRON TRANSFER FLAVOPROTEIN BETA SUBUNIT LYSINE METHYLTRANSFERASE"/>
    <property type="match status" value="1"/>
</dbReference>
<gene>
    <name evidence="6" type="primary">prmA</name>
    <name evidence="7" type="ORF">GCM10011505_01380</name>
</gene>
<evidence type="ECO:0000256" key="2">
    <source>
        <dbReference type="ARBA" id="ARBA00022490"/>
    </source>
</evidence>
<feature type="binding site" evidence="6">
    <location>
        <position position="196"/>
    </location>
    <ligand>
        <name>S-adenosyl-L-methionine</name>
        <dbReference type="ChEBI" id="CHEBI:59789"/>
    </ligand>
</feature>
<keyword evidence="3 6" id="KW-0489">Methyltransferase</keyword>
<keyword evidence="7" id="KW-0689">Ribosomal protein</keyword>
<keyword evidence="4 6" id="KW-0808">Transferase</keyword>
<sequence>MSSPSDPARLVWRLTLDVPGLEHVSAVETALEPFVESLTSFEVVEDGLWWRVSGYARGARPEMAVISTRVAVLAAALDIPLESPSLDRLEDRDWASDVLKSFVPIKAGRFVVHGSHLSGDVVPPGAIGIVVDAGQAFGSGEHGTTRGCLTMIDRIARRRLPVRRVLDMGCGSGVLAIGAAKRLNPRMLRRRVLAVDNDPRSVAVTAENIHINHVRDRVIPLISEGFRRPEVTAYGPYNLILANILARPLARMAPVVVRHLAPGGRLVLSGLTPRQDAWVRNAYRRRGLVLEARLVLDGWTTLLMRRAWPQRPNRR</sequence>
<dbReference type="GO" id="GO:0008168">
    <property type="term" value="F:methyltransferase activity"/>
    <property type="evidence" value="ECO:0007669"/>
    <property type="project" value="UniProtKB-KW"/>
</dbReference>
<reference evidence="8" key="1">
    <citation type="journal article" date="2019" name="Int. J. Syst. Evol. Microbiol.">
        <title>The Global Catalogue of Microorganisms (GCM) 10K type strain sequencing project: providing services to taxonomists for standard genome sequencing and annotation.</title>
        <authorList>
            <consortium name="The Broad Institute Genomics Platform"/>
            <consortium name="The Broad Institute Genome Sequencing Center for Infectious Disease"/>
            <person name="Wu L."/>
            <person name="Ma J."/>
        </authorList>
    </citation>
    <scope>NUCLEOTIDE SEQUENCE [LARGE SCALE GENOMIC DNA]</scope>
    <source>
        <strain evidence="8">CGMCC 1.10188</strain>
    </source>
</reference>
<dbReference type="InterPro" id="IPR050078">
    <property type="entry name" value="Ribosomal_L11_MeTrfase_PrmA"/>
</dbReference>
<dbReference type="CDD" id="cd02440">
    <property type="entry name" value="AdoMet_MTases"/>
    <property type="match status" value="1"/>
</dbReference>
<feature type="binding site" evidence="6">
    <location>
        <position position="243"/>
    </location>
    <ligand>
        <name>S-adenosyl-L-methionine</name>
        <dbReference type="ChEBI" id="CHEBI:59789"/>
    </ligand>
</feature>
<dbReference type="Gene3D" id="3.40.50.150">
    <property type="entry name" value="Vaccinia Virus protein VP39"/>
    <property type="match status" value="1"/>
</dbReference>
<feature type="binding site" evidence="6">
    <location>
        <position position="169"/>
    </location>
    <ligand>
        <name>S-adenosyl-L-methionine</name>
        <dbReference type="ChEBI" id="CHEBI:59789"/>
    </ligand>
</feature>
<dbReference type="EC" id="2.1.1.-" evidence="6"/>
<dbReference type="InterPro" id="IPR029063">
    <property type="entry name" value="SAM-dependent_MTases_sf"/>
</dbReference>